<proteinExistence type="inferred from homology"/>
<dbReference type="Pfam" id="PF01569">
    <property type="entry name" value="PAP2"/>
    <property type="match status" value="1"/>
</dbReference>
<organism evidence="4 5">
    <name type="scientific">Novosphingobium flavum</name>
    <dbReference type="NCBI Taxonomy" id="1778672"/>
    <lineage>
        <taxon>Bacteria</taxon>
        <taxon>Pseudomonadati</taxon>
        <taxon>Pseudomonadota</taxon>
        <taxon>Alphaproteobacteria</taxon>
        <taxon>Sphingomonadales</taxon>
        <taxon>Sphingomonadaceae</taxon>
        <taxon>Novosphingobium</taxon>
    </lineage>
</organism>
<dbReference type="EC" id="3.1.3.2" evidence="1"/>
<comment type="catalytic activity">
    <reaction evidence="1">
        <text>a phosphate monoester + H2O = an alcohol + phosphate</text>
        <dbReference type="Rhea" id="RHEA:15017"/>
        <dbReference type="ChEBI" id="CHEBI:15377"/>
        <dbReference type="ChEBI" id="CHEBI:30879"/>
        <dbReference type="ChEBI" id="CHEBI:43474"/>
        <dbReference type="ChEBI" id="CHEBI:67140"/>
        <dbReference type="EC" id="3.1.3.2"/>
    </reaction>
</comment>
<keyword evidence="5" id="KW-1185">Reference proteome</keyword>
<dbReference type="InterPro" id="IPR036938">
    <property type="entry name" value="PAP2/HPO_sf"/>
</dbReference>
<gene>
    <name evidence="4" type="ORF">H7F51_07355</name>
</gene>
<dbReference type="PRINTS" id="PR00483">
    <property type="entry name" value="BACPHPHTASE"/>
</dbReference>
<evidence type="ECO:0000256" key="1">
    <source>
        <dbReference type="PIRNR" id="PIRNR000897"/>
    </source>
</evidence>
<comment type="similarity">
    <text evidence="1">Belongs to the class A bacterial acid phosphatase family.</text>
</comment>
<dbReference type="EMBL" id="JACLAW010000005">
    <property type="protein sequence ID" value="MBC2665332.1"/>
    <property type="molecule type" value="Genomic_DNA"/>
</dbReference>
<feature type="signal peptide" evidence="2">
    <location>
        <begin position="1"/>
        <end position="22"/>
    </location>
</feature>
<feature type="domain" description="Phosphatidic acid phosphatase type 2/haloperoxidase" evidence="3">
    <location>
        <begin position="113"/>
        <end position="221"/>
    </location>
</feature>
<sequence length="240" mass="25750">MQRLRLVSAAFAACLLAPCAHAQEAAPAVGGVGEDIRLRWLDPVIFAPTHAFAPPPARNSEIERVEFARLRELIRAAGPERLARAAWDGDHEEPVIYNEAAGRDFTKLPATSALLATISAEVDRMVHAAKAWFKRPRPYQADPTLPHCGKGSAAPSSYPSGHAGYGWSVGWTLARLVPERAPQILARAQDFALSRELCGVHFASDIEASHAAAIAAVEQLLIDPRLAPQVAAARAELAGH</sequence>
<dbReference type="RefSeq" id="WP_185663604.1">
    <property type="nucleotide sequence ID" value="NZ_JACLAW010000005.1"/>
</dbReference>
<dbReference type="SMART" id="SM00014">
    <property type="entry name" value="acidPPc"/>
    <property type="match status" value="1"/>
</dbReference>
<dbReference type="InterPro" id="IPR001011">
    <property type="entry name" value="Acid_Pase_classA_bac"/>
</dbReference>
<comment type="caution">
    <text evidence="4">The sequence shown here is derived from an EMBL/GenBank/DDBJ whole genome shotgun (WGS) entry which is preliminary data.</text>
</comment>
<dbReference type="GO" id="GO:0030288">
    <property type="term" value="C:outer membrane-bounded periplasmic space"/>
    <property type="evidence" value="ECO:0007669"/>
    <property type="project" value="InterPro"/>
</dbReference>
<dbReference type="AlphaFoldDB" id="A0A7X1FS32"/>
<accession>A0A7X1FS32</accession>
<keyword evidence="2" id="KW-0732">Signal</keyword>
<dbReference type="InterPro" id="IPR000326">
    <property type="entry name" value="PAP2/HPO"/>
</dbReference>
<dbReference type="GO" id="GO:0003993">
    <property type="term" value="F:acid phosphatase activity"/>
    <property type="evidence" value="ECO:0007669"/>
    <property type="project" value="UniProtKB-EC"/>
</dbReference>
<evidence type="ECO:0000313" key="4">
    <source>
        <dbReference type="EMBL" id="MBC2665332.1"/>
    </source>
</evidence>
<feature type="chain" id="PRO_5030669884" description="Acid phosphatase" evidence="2">
    <location>
        <begin position="23"/>
        <end position="240"/>
    </location>
</feature>
<dbReference type="Proteomes" id="UP000566813">
    <property type="component" value="Unassembled WGS sequence"/>
</dbReference>
<dbReference type="PIRSF" id="PIRSF000897">
    <property type="entry name" value="Acid_Ptase_ClsA"/>
    <property type="match status" value="1"/>
</dbReference>
<evidence type="ECO:0000256" key="2">
    <source>
        <dbReference type="SAM" id="SignalP"/>
    </source>
</evidence>
<name>A0A7X1FS32_9SPHN</name>
<dbReference type="Gene3D" id="1.20.144.10">
    <property type="entry name" value="Phosphatidic acid phosphatase type 2/haloperoxidase"/>
    <property type="match status" value="1"/>
</dbReference>
<dbReference type="SUPFAM" id="SSF48317">
    <property type="entry name" value="Acid phosphatase/Vanadium-dependent haloperoxidase"/>
    <property type="match status" value="1"/>
</dbReference>
<protein>
    <recommendedName>
        <fullName evidence="1">Acid phosphatase</fullName>
        <ecNumber evidence="1">3.1.3.2</ecNumber>
    </recommendedName>
</protein>
<reference evidence="4 5" key="1">
    <citation type="submission" date="2020-08" db="EMBL/GenBank/DDBJ databases">
        <title>The genome sequence of type strain Novosphingobium flavum NBRC 111647.</title>
        <authorList>
            <person name="Liu Y."/>
        </authorList>
    </citation>
    <scope>NUCLEOTIDE SEQUENCE [LARGE SCALE GENOMIC DNA]</scope>
    <source>
        <strain evidence="4 5">NBRC 111647</strain>
    </source>
</reference>
<keyword evidence="1" id="KW-0378">Hydrolase</keyword>
<evidence type="ECO:0000313" key="5">
    <source>
        <dbReference type="Proteomes" id="UP000566813"/>
    </source>
</evidence>
<evidence type="ECO:0000259" key="3">
    <source>
        <dbReference type="SMART" id="SM00014"/>
    </source>
</evidence>